<dbReference type="Proteomes" id="UP001589590">
    <property type="component" value="Unassembled WGS sequence"/>
</dbReference>
<feature type="transmembrane region" description="Helical" evidence="1">
    <location>
        <begin position="167"/>
        <end position="184"/>
    </location>
</feature>
<evidence type="ECO:0000313" key="2">
    <source>
        <dbReference type="EMBL" id="MFB9104648.1"/>
    </source>
</evidence>
<keyword evidence="3" id="KW-1185">Reference proteome</keyword>
<proteinExistence type="predicted"/>
<feature type="transmembrane region" description="Helical" evidence="1">
    <location>
        <begin position="351"/>
        <end position="370"/>
    </location>
</feature>
<evidence type="ECO:0000256" key="1">
    <source>
        <dbReference type="SAM" id="Phobius"/>
    </source>
</evidence>
<organism evidence="2 3">
    <name type="scientific">Algibacter miyuki</name>
    <dbReference type="NCBI Taxonomy" id="1306933"/>
    <lineage>
        <taxon>Bacteria</taxon>
        <taxon>Pseudomonadati</taxon>
        <taxon>Bacteroidota</taxon>
        <taxon>Flavobacteriia</taxon>
        <taxon>Flavobacteriales</taxon>
        <taxon>Flavobacteriaceae</taxon>
        <taxon>Algibacter</taxon>
    </lineage>
</organism>
<feature type="transmembrane region" description="Helical" evidence="1">
    <location>
        <begin position="140"/>
        <end position="160"/>
    </location>
</feature>
<feature type="transmembrane region" description="Helical" evidence="1">
    <location>
        <begin position="89"/>
        <end position="110"/>
    </location>
</feature>
<sequence length="411" mass="48212">MRFLFEHFTTSDYSTIFSWGLFLFILIGSLNLRYVETNTNKYLRTDRNLLIIFVVFIIFLFGTRGFKIGTDTYNYRVFYFNPGIRISNVYEFFSFFETDILFEILIYFAFMFKDFTVFLVIVATIMNAMLYVFVRKYTNYGRNGSSLLLFLLIACNFVFFTHQTNTIRNGLAIPYIFFGIYYLMIKKTNYTLLFFLLAFLSHRTAIIPIACVFFAIKSKNIDLKYFIALYALGILAAAAGFGFDKLTFLASMGGDDLERLSSVGETTYRVGFRPDFVLYNTIFLVLAIKFSPKKSPQDLFYLKYYILASIIFFFNFNIPYSDRIGGYSWIAIPLLFFSIINSSFPKKKLQMATLFTFFIFFLNFVLLPLLTSGLSLKKRDFTNNYQYEIKQEFKELNFKHNTHSSVLTFKI</sequence>
<dbReference type="EMBL" id="JBHMFA010000005">
    <property type="protein sequence ID" value="MFB9104648.1"/>
    <property type="molecule type" value="Genomic_DNA"/>
</dbReference>
<dbReference type="Pfam" id="PF14897">
    <property type="entry name" value="EpsG"/>
    <property type="match status" value="1"/>
</dbReference>
<keyword evidence="1" id="KW-0472">Membrane</keyword>
<dbReference type="InterPro" id="IPR049458">
    <property type="entry name" value="EpsG-like"/>
</dbReference>
<feature type="transmembrane region" description="Helical" evidence="1">
    <location>
        <begin position="223"/>
        <end position="243"/>
    </location>
</feature>
<feature type="transmembrane region" description="Helical" evidence="1">
    <location>
        <begin position="190"/>
        <end position="216"/>
    </location>
</feature>
<evidence type="ECO:0000313" key="3">
    <source>
        <dbReference type="Proteomes" id="UP001589590"/>
    </source>
</evidence>
<name>A0ABV5GYG0_9FLAO</name>
<dbReference type="RefSeq" id="WP_290273610.1">
    <property type="nucleotide sequence ID" value="NZ_JAUFQP010000013.1"/>
</dbReference>
<feature type="transmembrane region" description="Helical" evidence="1">
    <location>
        <begin position="16"/>
        <end position="35"/>
    </location>
</feature>
<accession>A0ABV5GYG0</accession>
<keyword evidence="1" id="KW-1133">Transmembrane helix</keyword>
<keyword evidence="1" id="KW-0812">Transmembrane</keyword>
<feature type="transmembrane region" description="Helical" evidence="1">
    <location>
        <begin position="299"/>
        <end position="318"/>
    </location>
</feature>
<reference evidence="2 3" key="1">
    <citation type="submission" date="2024-09" db="EMBL/GenBank/DDBJ databases">
        <authorList>
            <person name="Sun Q."/>
            <person name="Mori K."/>
        </authorList>
    </citation>
    <scope>NUCLEOTIDE SEQUENCE [LARGE SCALE GENOMIC DNA]</scope>
    <source>
        <strain evidence="2 3">CECT 8300</strain>
    </source>
</reference>
<gene>
    <name evidence="2" type="ORF">ACFFU1_07050</name>
</gene>
<protein>
    <submittedName>
        <fullName evidence="2">EpsG family protein</fullName>
    </submittedName>
</protein>
<feature type="transmembrane region" description="Helical" evidence="1">
    <location>
        <begin position="117"/>
        <end position="134"/>
    </location>
</feature>
<feature type="transmembrane region" description="Helical" evidence="1">
    <location>
        <begin position="324"/>
        <end position="344"/>
    </location>
</feature>
<feature type="transmembrane region" description="Helical" evidence="1">
    <location>
        <begin position="47"/>
        <end position="69"/>
    </location>
</feature>
<comment type="caution">
    <text evidence="2">The sequence shown here is derived from an EMBL/GenBank/DDBJ whole genome shotgun (WGS) entry which is preliminary data.</text>
</comment>